<accession>A0AAN8I0I1</accession>
<organism evidence="1 2">
    <name type="scientific">Champsocephalus gunnari</name>
    <name type="common">Mackerel icefish</name>
    <dbReference type="NCBI Taxonomy" id="52237"/>
    <lineage>
        <taxon>Eukaryota</taxon>
        <taxon>Metazoa</taxon>
        <taxon>Chordata</taxon>
        <taxon>Craniata</taxon>
        <taxon>Vertebrata</taxon>
        <taxon>Euteleostomi</taxon>
        <taxon>Actinopterygii</taxon>
        <taxon>Neopterygii</taxon>
        <taxon>Teleostei</taxon>
        <taxon>Neoteleostei</taxon>
        <taxon>Acanthomorphata</taxon>
        <taxon>Eupercaria</taxon>
        <taxon>Perciformes</taxon>
        <taxon>Notothenioidei</taxon>
        <taxon>Channichthyidae</taxon>
        <taxon>Champsocephalus</taxon>
    </lineage>
</organism>
<name>A0AAN8I0I1_CHAGU</name>
<evidence type="ECO:0000313" key="1">
    <source>
        <dbReference type="EMBL" id="KAK5935151.1"/>
    </source>
</evidence>
<protein>
    <recommendedName>
        <fullName evidence="3">Double zinc ribbon domain-containing protein</fullName>
    </recommendedName>
</protein>
<proteinExistence type="predicted"/>
<dbReference type="AlphaFoldDB" id="A0AAN8I0I1"/>
<evidence type="ECO:0000313" key="2">
    <source>
        <dbReference type="Proteomes" id="UP001331515"/>
    </source>
</evidence>
<gene>
    <name evidence="1" type="ORF">CgunFtcFv8_020537</name>
</gene>
<reference evidence="1 2" key="1">
    <citation type="journal article" date="2023" name="Mol. Biol. Evol.">
        <title>Genomics of Secondarily Temperate Adaptation in the Only Non-Antarctic Icefish.</title>
        <authorList>
            <person name="Rivera-Colon A.G."/>
            <person name="Rayamajhi N."/>
            <person name="Minhas B.F."/>
            <person name="Madrigal G."/>
            <person name="Bilyk K.T."/>
            <person name="Yoon V."/>
            <person name="Hune M."/>
            <person name="Gregory S."/>
            <person name="Cheng C.H.C."/>
            <person name="Catchen J.M."/>
        </authorList>
    </citation>
    <scope>NUCLEOTIDE SEQUENCE [LARGE SCALE GENOMIC DNA]</scope>
    <source>
        <tissue evidence="1">White muscle</tissue>
    </source>
</reference>
<sequence length="93" mass="10100">MFNGCNTCMASLQPEDGHDLCPSCLGLEHLREGLSEDPCMNCTIMPRAVRAARLAKVELLTEGAFPLHSQLQPNLPVIGVGQQRLRVPAQEAC</sequence>
<dbReference type="Proteomes" id="UP001331515">
    <property type="component" value="Unassembled WGS sequence"/>
</dbReference>
<evidence type="ECO:0008006" key="3">
    <source>
        <dbReference type="Google" id="ProtNLM"/>
    </source>
</evidence>
<comment type="caution">
    <text evidence="1">The sequence shown here is derived from an EMBL/GenBank/DDBJ whole genome shotgun (WGS) entry which is preliminary data.</text>
</comment>
<keyword evidence="2" id="KW-1185">Reference proteome</keyword>
<dbReference type="EMBL" id="JAURVH010001513">
    <property type="protein sequence ID" value="KAK5935151.1"/>
    <property type="molecule type" value="Genomic_DNA"/>
</dbReference>